<organism evidence="15 16">
    <name type="scientific">Candidatus Falkowbacteria bacterium RIFOXYA2_FULL_47_9</name>
    <dbReference type="NCBI Taxonomy" id="1797995"/>
    <lineage>
        <taxon>Bacteria</taxon>
        <taxon>Candidatus Falkowiibacteriota</taxon>
    </lineage>
</organism>
<evidence type="ECO:0000256" key="1">
    <source>
        <dbReference type="ARBA" id="ARBA00005446"/>
    </source>
</evidence>
<dbReference type="SMART" id="SM00487">
    <property type="entry name" value="DEXDc"/>
    <property type="match status" value="1"/>
</dbReference>
<comment type="catalytic activity">
    <reaction evidence="9">
        <text>Couples ATP hydrolysis with the unwinding of duplex DNA by translocating in the 3'-5' direction.</text>
        <dbReference type="EC" id="5.6.2.4"/>
    </reaction>
</comment>
<keyword evidence="4" id="KW-0378">Hydrolase</keyword>
<evidence type="ECO:0000256" key="12">
    <source>
        <dbReference type="ARBA" id="ARBA00044550"/>
    </source>
</evidence>
<evidence type="ECO:0000259" key="13">
    <source>
        <dbReference type="PROSITE" id="PS51192"/>
    </source>
</evidence>
<keyword evidence="3" id="KW-0547">Nucleotide-binding</keyword>
<dbReference type="CDD" id="cd17920">
    <property type="entry name" value="DEXHc_RecQ"/>
    <property type="match status" value="1"/>
</dbReference>
<dbReference type="GO" id="GO:0043138">
    <property type="term" value="F:3'-5' DNA helicase activity"/>
    <property type="evidence" value="ECO:0007669"/>
    <property type="project" value="UniProtKB-EC"/>
</dbReference>
<evidence type="ECO:0000256" key="8">
    <source>
        <dbReference type="ARBA" id="ARBA00023235"/>
    </source>
</evidence>
<comment type="similarity">
    <text evidence="1">Belongs to the helicase family. RecQ subfamily.</text>
</comment>
<dbReference type="NCBIfam" id="TIGR00614">
    <property type="entry name" value="recQ_fam"/>
    <property type="match status" value="1"/>
</dbReference>
<evidence type="ECO:0000256" key="3">
    <source>
        <dbReference type="ARBA" id="ARBA00022741"/>
    </source>
</evidence>
<evidence type="ECO:0000313" key="16">
    <source>
        <dbReference type="Proteomes" id="UP000178925"/>
    </source>
</evidence>
<dbReference type="GO" id="GO:0003677">
    <property type="term" value="F:DNA binding"/>
    <property type="evidence" value="ECO:0007669"/>
    <property type="project" value="UniProtKB-KW"/>
</dbReference>
<accession>A0A1F5SIU9</accession>
<protein>
    <recommendedName>
        <fullName evidence="11">ATP-dependent DNA helicase RecQ</fullName>
        <ecNumber evidence="10">5.6.2.4</ecNumber>
    </recommendedName>
    <alternativeName>
        <fullName evidence="12">DNA 3'-5' helicase RecQ</fullName>
    </alternativeName>
</protein>
<dbReference type="STRING" id="1797995.A2242_02545"/>
<sequence>MLNQLSQLKDLLKIHWQHSEFRFGQEQAIQSVLEGKNTVVVMPTGGGKSLIYQLPALILDGVTIVVSPLIALMKDQVDTLERIGVPATYINSSLSPAETAERIAAIQNNAYKLIYIAPERFYSNEFIALIKNLKIALFAIDEAHCISEWGHDFRPSYLKLRDVVTHVGNPPVLAVTATATPEVKEDIIKQLQLQNPEVIVTGFDRPNLKFGVIRASDAQKFLEILEIVQHVNGAGIIYAGTRQKVESLLEYLLGSGVSATGYHAGMAADDRKAVQNDFMNNRARVIIATNAFGLGIDKSDIRFVIHADLPGTVEAYYQEAGRAGRDGRESYCILLYSPADRYLREFFISGDNPPPTVITEVYDALLAYGSDTVLATYAELTESVSEKVPDMAVGTALKILEREGYVRRNREKTGQAFLQLLHDAQHVKNRLGASAKIQHQTFDGLFRHFGDTLQTGVDFAPDDIAGIAGVKREAVTRLMKKLQDDGLATYRPPFRGTEIAMLKRVQPQELTIDFTALKEKHKRELNKLDLMESYVYHDGCRRRYILDYFQDVKSKNCGICDNCTTTITNVGQADENPKIYSDDIKFETKLTQLQTYELYEQGLSIDKMAQARNLKPGTIVQHLCFLIAHGKDIDIAKFVDLKKQKLIQKTARQVGADTLSPIKEALGDVVNWDEIRLVLATKL</sequence>
<evidence type="ECO:0000256" key="6">
    <source>
        <dbReference type="ARBA" id="ARBA00022840"/>
    </source>
</evidence>
<evidence type="ECO:0000256" key="7">
    <source>
        <dbReference type="ARBA" id="ARBA00023125"/>
    </source>
</evidence>
<dbReference type="InterPro" id="IPR004589">
    <property type="entry name" value="DNA_helicase_ATP-dep_RecQ"/>
</dbReference>
<dbReference type="SMART" id="SM00490">
    <property type="entry name" value="HELICc"/>
    <property type="match status" value="1"/>
</dbReference>
<dbReference type="GO" id="GO:0006281">
    <property type="term" value="P:DNA repair"/>
    <property type="evidence" value="ECO:0007669"/>
    <property type="project" value="TreeGrafter"/>
</dbReference>
<dbReference type="EC" id="5.6.2.4" evidence="10"/>
<proteinExistence type="inferred from homology"/>
<dbReference type="GO" id="GO:0046872">
    <property type="term" value="F:metal ion binding"/>
    <property type="evidence" value="ECO:0007669"/>
    <property type="project" value="UniProtKB-KW"/>
</dbReference>
<dbReference type="PROSITE" id="PS51194">
    <property type="entry name" value="HELICASE_CTER"/>
    <property type="match status" value="1"/>
</dbReference>
<dbReference type="InterPro" id="IPR032284">
    <property type="entry name" value="RecQ_Zn-bd"/>
</dbReference>
<comment type="caution">
    <text evidence="15">The sequence shown here is derived from an EMBL/GenBank/DDBJ whole genome shotgun (WGS) entry which is preliminary data.</text>
</comment>
<feature type="domain" description="Helicase ATP-binding" evidence="13">
    <location>
        <begin position="29"/>
        <end position="197"/>
    </location>
</feature>
<dbReference type="Gene3D" id="1.10.10.1390">
    <property type="entry name" value="ATP-dependent DNA helicase RecQ"/>
    <property type="match status" value="1"/>
</dbReference>
<reference evidence="15 16" key="1">
    <citation type="journal article" date="2016" name="Nat. Commun.">
        <title>Thousands of microbial genomes shed light on interconnected biogeochemical processes in an aquifer system.</title>
        <authorList>
            <person name="Anantharaman K."/>
            <person name="Brown C.T."/>
            <person name="Hug L.A."/>
            <person name="Sharon I."/>
            <person name="Castelle C.J."/>
            <person name="Probst A.J."/>
            <person name="Thomas B.C."/>
            <person name="Singh A."/>
            <person name="Wilkins M.J."/>
            <person name="Karaoz U."/>
            <person name="Brodie E.L."/>
            <person name="Williams K.H."/>
            <person name="Hubbard S.S."/>
            <person name="Banfield J.F."/>
        </authorList>
    </citation>
    <scope>NUCLEOTIDE SEQUENCE [LARGE SCALE GENOMIC DNA]</scope>
</reference>
<dbReference type="InterPro" id="IPR027417">
    <property type="entry name" value="P-loop_NTPase"/>
</dbReference>
<feature type="domain" description="Helicase C-terminal" evidence="14">
    <location>
        <begin position="220"/>
        <end position="366"/>
    </location>
</feature>
<dbReference type="GO" id="GO:0030894">
    <property type="term" value="C:replisome"/>
    <property type="evidence" value="ECO:0007669"/>
    <property type="project" value="TreeGrafter"/>
</dbReference>
<dbReference type="Pfam" id="PF00271">
    <property type="entry name" value="Helicase_C"/>
    <property type="match status" value="1"/>
</dbReference>
<evidence type="ECO:0000256" key="4">
    <source>
        <dbReference type="ARBA" id="ARBA00022801"/>
    </source>
</evidence>
<dbReference type="InterPro" id="IPR014001">
    <property type="entry name" value="Helicase_ATP-bd"/>
</dbReference>
<dbReference type="InterPro" id="IPR011545">
    <property type="entry name" value="DEAD/DEAH_box_helicase_dom"/>
</dbReference>
<dbReference type="Proteomes" id="UP000178925">
    <property type="component" value="Unassembled WGS sequence"/>
</dbReference>
<keyword evidence="8" id="KW-0413">Isomerase</keyword>
<dbReference type="FunFam" id="3.40.50.300:FF:000296">
    <property type="entry name" value="ATP-dependent DNA helicase RecQ"/>
    <property type="match status" value="1"/>
</dbReference>
<keyword evidence="6" id="KW-0067">ATP-binding</keyword>
<dbReference type="InterPro" id="IPR029491">
    <property type="entry name" value="Helicase_HTH"/>
</dbReference>
<evidence type="ECO:0000256" key="9">
    <source>
        <dbReference type="ARBA" id="ARBA00034617"/>
    </source>
</evidence>
<keyword evidence="2" id="KW-0479">Metal-binding</keyword>
<keyword evidence="7" id="KW-0238">DNA-binding</keyword>
<evidence type="ECO:0000313" key="15">
    <source>
        <dbReference type="EMBL" id="OGF26610.1"/>
    </source>
</evidence>
<dbReference type="SUPFAM" id="SSF46785">
    <property type="entry name" value="Winged helix' DNA-binding domain"/>
    <property type="match status" value="1"/>
</dbReference>
<dbReference type="AlphaFoldDB" id="A0A1F5SIU9"/>
<name>A0A1F5SIU9_9BACT</name>
<dbReference type="GO" id="GO:0016787">
    <property type="term" value="F:hydrolase activity"/>
    <property type="evidence" value="ECO:0007669"/>
    <property type="project" value="UniProtKB-KW"/>
</dbReference>
<dbReference type="EMBL" id="MFGC01000040">
    <property type="protein sequence ID" value="OGF26610.1"/>
    <property type="molecule type" value="Genomic_DNA"/>
</dbReference>
<dbReference type="SUPFAM" id="SSF52540">
    <property type="entry name" value="P-loop containing nucleoside triphosphate hydrolases"/>
    <property type="match status" value="1"/>
</dbReference>
<evidence type="ECO:0000256" key="11">
    <source>
        <dbReference type="ARBA" id="ARBA00044535"/>
    </source>
</evidence>
<dbReference type="Pfam" id="PF14493">
    <property type="entry name" value="HTH_40"/>
    <property type="match status" value="1"/>
</dbReference>
<dbReference type="InterPro" id="IPR036390">
    <property type="entry name" value="WH_DNA-bd_sf"/>
</dbReference>
<dbReference type="Pfam" id="PF16124">
    <property type="entry name" value="RecQ_Zn_bind"/>
    <property type="match status" value="1"/>
</dbReference>
<dbReference type="GO" id="GO:0006310">
    <property type="term" value="P:DNA recombination"/>
    <property type="evidence" value="ECO:0007669"/>
    <property type="project" value="InterPro"/>
</dbReference>
<dbReference type="GO" id="GO:0043590">
    <property type="term" value="C:bacterial nucleoid"/>
    <property type="evidence" value="ECO:0007669"/>
    <property type="project" value="TreeGrafter"/>
</dbReference>
<dbReference type="CDD" id="cd18794">
    <property type="entry name" value="SF2_C_RecQ"/>
    <property type="match status" value="1"/>
</dbReference>
<gene>
    <name evidence="15" type="ORF">A2242_02545</name>
</gene>
<evidence type="ECO:0000256" key="2">
    <source>
        <dbReference type="ARBA" id="ARBA00022723"/>
    </source>
</evidence>
<dbReference type="PANTHER" id="PTHR13710:SF105">
    <property type="entry name" value="ATP-DEPENDENT DNA HELICASE Q1"/>
    <property type="match status" value="1"/>
</dbReference>
<dbReference type="PANTHER" id="PTHR13710">
    <property type="entry name" value="DNA HELICASE RECQ FAMILY MEMBER"/>
    <property type="match status" value="1"/>
</dbReference>
<dbReference type="GO" id="GO:0005524">
    <property type="term" value="F:ATP binding"/>
    <property type="evidence" value="ECO:0007669"/>
    <property type="project" value="UniProtKB-KW"/>
</dbReference>
<dbReference type="Gene3D" id="3.40.50.300">
    <property type="entry name" value="P-loop containing nucleotide triphosphate hydrolases"/>
    <property type="match status" value="3"/>
</dbReference>
<dbReference type="GO" id="GO:0005737">
    <property type="term" value="C:cytoplasm"/>
    <property type="evidence" value="ECO:0007669"/>
    <property type="project" value="TreeGrafter"/>
</dbReference>
<keyword evidence="5" id="KW-0347">Helicase</keyword>
<dbReference type="InterPro" id="IPR001650">
    <property type="entry name" value="Helicase_C-like"/>
</dbReference>
<evidence type="ECO:0000259" key="14">
    <source>
        <dbReference type="PROSITE" id="PS51194"/>
    </source>
</evidence>
<evidence type="ECO:0000256" key="10">
    <source>
        <dbReference type="ARBA" id="ARBA00034808"/>
    </source>
</evidence>
<evidence type="ECO:0000256" key="5">
    <source>
        <dbReference type="ARBA" id="ARBA00022806"/>
    </source>
</evidence>
<dbReference type="PROSITE" id="PS51192">
    <property type="entry name" value="HELICASE_ATP_BIND_1"/>
    <property type="match status" value="1"/>
</dbReference>
<dbReference type="GO" id="GO:0009378">
    <property type="term" value="F:four-way junction helicase activity"/>
    <property type="evidence" value="ECO:0007669"/>
    <property type="project" value="TreeGrafter"/>
</dbReference>
<dbReference type="Pfam" id="PF00270">
    <property type="entry name" value="DEAD"/>
    <property type="match status" value="1"/>
</dbReference>